<evidence type="ECO:0000256" key="3">
    <source>
        <dbReference type="ARBA" id="ARBA00022475"/>
    </source>
</evidence>
<protein>
    <recommendedName>
        <fullName evidence="9">TRAP transporter small permease protein</fullName>
    </recommendedName>
</protein>
<dbReference type="RefSeq" id="WP_138856426.1">
    <property type="nucleotide sequence ID" value="NZ_CP040709.1"/>
</dbReference>
<feature type="transmembrane region" description="Helical" evidence="9">
    <location>
        <begin position="55"/>
        <end position="72"/>
    </location>
</feature>
<keyword evidence="6 9" id="KW-1133">Transmembrane helix</keyword>
<comment type="caution">
    <text evidence="11">The sequence shown here is derived from an EMBL/GenBank/DDBJ whole genome shotgun (WGS) entry which is preliminary data.</text>
</comment>
<evidence type="ECO:0000256" key="2">
    <source>
        <dbReference type="ARBA" id="ARBA00022448"/>
    </source>
</evidence>
<comment type="function">
    <text evidence="9">Part of the tripartite ATP-independent periplasmic (TRAP) transport system.</text>
</comment>
<keyword evidence="4 9" id="KW-0997">Cell inner membrane</keyword>
<evidence type="ECO:0000256" key="7">
    <source>
        <dbReference type="ARBA" id="ARBA00023136"/>
    </source>
</evidence>
<dbReference type="Proteomes" id="UP000554837">
    <property type="component" value="Unassembled WGS sequence"/>
</dbReference>
<dbReference type="OrthoDB" id="9795655at2"/>
<keyword evidence="2 9" id="KW-0813">Transport</keyword>
<dbReference type="GO" id="GO:0005886">
    <property type="term" value="C:plasma membrane"/>
    <property type="evidence" value="ECO:0007669"/>
    <property type="project" value="UniProtKB-SubCell"/>
</dbReference>
<feature type="domain" description="Tripartite ATP-independent periplasmic transporters DctQ component" evidence="10">
    <location>
        <begin position="31"/>
        <end position="161"/>
    </location>
</feature>
<dbReference type="EMBL" id="JACHHO010000009">
    <property type="protein sequence ID" value="MBB5206312.1"/>
    <property type="molecule type" value="Genomic_DNA"/>
</dbReference>
<evidence type="ECO:0000313" key="12">
    <source>
        <dbReference type="Proteomes" id="UP000554837"/>
    </source>
</evidence>
<dbReference type="InterPro" id="IPR055348">
    <property type="entry name" value="DctQ"/>
</dbReference>
<comment type="subcellular location">
    <subcellularLocation>
        <location evidence="1 9">Cell inner membrane</location>
        <topology evidence="1 9">Multi-pass membrane protein</topology>
    </subcellularLocation>
</comment>
<feature type="transmembrane region" description="Helical" evidence="9">
    <location>
        <begin position="133"/>
        <end position="151"/>
    </location>
</feature>
<sequence length="179" mass="20171">MRLLLRLCRFIDTLNDRLAVLAKWAVLASCVISAGNAAVRYVFSVSSNAYLEIQWYLFAACVMLGASQVLRVNEHVRVDLIYGRWSGRTQAHIDLFGLIVFLLPVCAAMLWFSAPLFWQMLQSGEMSNNAGGLIRWPAMLCLPLGFGLLFLQGLSEIVKRVAWLRGLFEGDFHYEAPLQ</sequence>
<keyword evidence="5 9" id="KW-0812">Transmembrane</keyword>
<evidence type="ECO:0000256" key="1">
    <source>
        <dbReference type="ARBA" id="ARBA00004429"/>
    </source>
</evidence>
<evidence type="ECO:0000256" key="9">
    <source>
        <dbReference type="RuleBase" id="RU369079"/>
    </source>
</evidence>
<keyword evidence="12" id="KW-1185">Reference proteome</keyword>
<evidence type="ECO:0000256" key="5">
    <source>
        <dbReference type="ARBA" id="ARBA00022692"/>
    </source>
</evidence>
<evidence type="ECO:0000256" key="4">
    <source>
        <dbReference type="ARBA" id="ARBA00022519"/>
    </source>
</evidence>
<dbReference type="PANTHER" id="PTHR35011">
    <property type="entry name" value="2,3-DIKETO-L-GULONATE TRAP TRANSPORTER SMALL PERMEASE PROTEIN YIAM"/>
    <property type="match status" value="1"/>
</dbReference>
<dbReference type="InterPro" id="IPR007387">
    <property type="entry name" value="TRAP_DctQ"/>
</dbReference>
<feature type="transmembrane region" description="Helical" evidence="9">
    <location>
        <begin position="21"/>
        <end position="43"/>
    </location>
</feature>
<dbReference type="GO" id="GO:0022857">
    <property type="term" value="F:transmembrane transporter activity"/>
    <property type="evidence" value="ECO:0007669"/>
    <property type="project" value="UniProtKB-UniRule"/>
</dbReference>
<accession>A0A840S9L5</accession>
<evidence type="ECO:0000256" key="8">
    <source>
        <dbReference type="ARBA" id="ARBA00038436"/>
    </source>
</evidence>
<feature type="transmembrane region" description="Helical" evidence="9">
    <location>
        <begin position="93"/>
        <end position="113"/>
    </location>
</feature>
<dbReference type="AlphaFoldDB" id="A0A840S9L5"/>
<dbReference type="PANTHER" id="PTHR35011:SF4">
    <property type="entry name" value="SLL1102 PROTEIN"/>
    <property type="match status" value="1"/>
</dbReference>
<proteinExistence type="inferred from homology"/>
<evidence type="ECO:0000259" key="10">
    <source>
        <dbReference type="Pfam" id="PF04290"/>
    </source>
</evidence>
<comment type="subunit">
    <text evidence="9">The complex comprises the extracytoplasmic solute receptor protein and the two transmembrane proteins.</text>
</comment>
<dbReference type="Pfam" id="PF04290">
    <property type="entry name" value="DctQ"/>
    <property type="match status" value="1"/>
</dbReference>
<reference evidence="11 12" key="1">
    <citation type="submission" date="2020-08" db="EMBL/GenBank/DDBJ databases">
        <title>Genomic Encyclopedia of Type Strains, Phase IV (KMG-IV): sequencing the most valuable type-strain genomes for metagenomic binning, comparative biology and taxonomic classification.</title>
        <authorList>
            <person name="Goeker M."/>
        </authorList>
    </citation>
    <scope>NUCLEOTIDE SEQUENCE [LARGE SCALE GENOMIC DNA]</scope>
    <source>
        <strain evidence="11 12">DSM 23958</strain>
    </source>
</reference>
<evidence type="ECO:0000313" key="11">
    <source>
        <dbReference type="EMBL" id="MBB5206312.1"/>
    </source>
</evidence>
<name>A0A840S9L5_9BURK</name>
<keyword evidence="7 9" id="KW-0472">Membrane</keyword>
<gene>
    <name evidence="11" type="ORF">HNQ51_003658</name>
</gene>
<organism evidence="11 12">
    <name type="scientific">Inhella inkyongensis</name>
    <dbReference type="NCBI Taxonomy" id="392593"/>
    <lineage>
        <taxon>Bacteria</taxon>
        <taxon>Pseudomonadati</taxon>
        <taxon>Pseudomonadota</taxon>
        <taxon>Betaproteobacteria</taxon>
        <taxon>Burkholderiales</taxon>
        <taxon>Sphaerotilaceae</taxon>
        <taxon>Inhella</taxon>
    </lineage>
</organism>
<comment type="similarity">
    <text evidence="8 9">Belongs to the TRAP transporter small permease family.</text>
</comment>
<keyword evidence="3" id="KW-1003">Cell membrane</keyword>
<evidence type="ECO:0000256" key="6">
    <source>
        <dbReference type="ARBA" id="ARBA00022989"/>
    </source>
</evidence>